<feature type="domain" description="Disease resistance N-terminal" evidence="7">
    <location>
        <begin position="10"/>
        <end position="87"/>
    </location>
</feature>
<comment type="caution">
    <text evidence="8">The sequence shown here is derived from an EMBL/GenBank/DDBJ whole genome shotgun (WGS) entry which is preliminary data.</text>
</comment>
<dbReference type="GO" id="GO:0000166">
    <property type="term" value="F:nucleotide binding"/>
    <property type="evidence" value="ECO:0007669"/>
    <property type="project" value="UniProtKB-KW"/>
</dbReference>
<feature type="compositionally biased region" description="Polar residues" evidence="6">
    <location>
        <begin position="172"/>
        <end position="183"/>
    </location>
</feature>
<gene>
    <name evidence="8" type="ORF">E2562_019917</name>
</gene>
<dbReference type="InterPro" id="IPR041118">
    <property type="entry name" value="Rx_N"/>
</dbReference>
<dbReference type="GO" id="GO:0006952">
    <property type="term" value="P:defense response"/>
    <property type="evidence" value="ECO:0007669"/>
    <property type="project" value="UniProtKB-KW"/>
</dbReference>
<dbReference type="PANTHER" id="PTHR33377">
    <property type="entry name" value="OS10G0134700 PROTEIN-RELATED"/>
    <property type="match status" value="1"/>
</dbReference>
<dbReference type="Proteomes" id="UP000479710">
    <property type="component" value="Unassembled WGS sequence"/>
</dbReference>
<evidence type="ECO:0000259" key="7">
    <source>
        <dbReference type="Pfam" id="PF18052"/>
    </source>
</evidence>
<sequence length="183" mass="20534">MEVAISAIASDLISRLISFFIKKYTESAAIDDKMKRLKELLVRVAVVVEEADGRCITNTKLLMQLKMLADCMYRGYYVLDTIKNKSPNADEARSARDRIRAPSRELARALPGTRDRFRALPGNSPVPSRELTRALLRARALAWSQPKTSANKNTLERRRVSGHSAMTAGDPRTTQLYVHSLTT</sequence>
<evidence type="ECO:0000313" key="9">
    <source>
        <dbReference type="Proteomes" id="UP000479710"/>
    </source>
</evidence>
<evidence type="ECO:0000256" key="3">
    <source>
        <dbReference type="ARBA" id="ARBA00022737"/>
    </source>
</evidence>
<proteinExistence type="inferred from homology"/>
<dbReference type="AlphaFoldDB" id="A0A6G1EXH0"/>
<evidence type="ECO:0000256" key="2">
    <source>
        <dbReference type="ARBA" id="ARBA00022614"/>
    </source>
</evidence>
<keyword evidence="9" id="KW-1185">Reference proteome</keyword>
<comment type="similarity">
    <text evidence="1">Belongs to the disease resistance NB-LRR family.</text>
</comment>
<reference evidence="8 9" key="1">
    <citation type="submission" date="2019-11" db="EMBL/GenBank/DDBJ databases">
        <title>Whole genome sequence of Oryza granulata.</title>
        <authorList>
            <person name="Li W."/>
        </authorList>
    </citation>
    <scope>NUCLEOTIDE SEQUENCE [LARGE SCALE GENOMIC DNA]</scope>
    <source>
        <strain evidence="9">cv. Menghai</strain>
        <tissue evidence="8">Leaf</tissue>
    </source>
</reference>
<evidence type="ECO:0000256" key="1">
    <source>
        <dbReference type="ARBA" id="ARBA00008894"/>
    </source>
</evidence>
<evidence type="ECO:0000313" key="8">
    <source>
        <dbReference type="EMBL" id="KAF0929336.1"/>
    </source>
</evidence>
<protein>
    <recommendedName>
        <fullName evidence="7">Disease resistance N-terminal domain-containing protein</fullName>
    </recommendedName>
</protein>
<evidence type="ECO:0000256" key="5">
    <source>
        <dbReference type="ARBA" id="ARBA00022821"/>
    </source>
</evidence>
<keyword evidence="5" id="KW-0611">Plant defense</keyword>
<evidence type="ECO:0000256" key="4">
    <source>
        <dbReference type="ARBA" id="ARBA00022741"/>
    </source>
</evidence>
<dbReference type="PANTHER" id="PTHR33377:SF25">
    <property type="entry name" value="OS10G0131500 PROTEIN"/>
    <property type="match status" value="1"/>
</dbReference>
<keyword evidence="2" id="KW-0433">Leucine-rich repeat</keyword>
<name>A0A6G1EXH0_9ORYZ</name>
<keyword evidence="3" id="KW-0677">Repeat</keyword>
<dbReference type="OrthoDB" id="692472at2759"/>
<dbReference type="Pfam" id="PF18052">
    <property type="entry name" value="Rx_N"/>
    <property type="match status" value="1"/>
</dbReference>
<evidence type="ECO:0000256" key="6">
    <source>
        <dbReference type="SAM" id="MobiDB-lite"/>
    </source>
</evidence>
<keyword evidence="4" id="KW-0547">Nucleotide-binding</keyword>
<accession>A0A6G1EXH0</accession>
<organism evidence="8 9">
    <name type="scientific">Oryza meyeriana var. granulata</name>
    <dbReference type="NCBI Taxonomy" id="110450"/>
    <lineage>
        <taxon>Eukaryota</taxon>
        <taxon>Viridiplantae</taxon>
        <taxon>Streptophyta</taxon>
        <taxon>Embryophyta</taxon>
        <taxon>Tracheophyta</taxon>
        <taxon>Spermatophyta</taxon>
        <taxon>Magnoliopsida</taxon>
        <taxon>Liliopsida</taxon>
        <taxon>Poales</taxon>
        <taxon>Poaceae</taxon>
        <taxon>BOP clade</taxon>
        <taxon>Oryzoideae</taxon>
        <taxon>Oryzeae</taxon>
        <taxon>Oryzinae</taxon>
        <taxon>Oryza</taxon>
        <taxon>Oryza meyeriana</taxon>
    </lineage>
</organism>
<dbReference type="EMBL" id="SPHZ02000002">
    <property type="protein sequence ID" value="KAF0929336.1"/>
    <property type="molecule type" value="Genomic_DNA"/>
</dbReference>
<feature type="region of interest" description="Disordered" evidence="6">
    <location>
        <begin position="162"/>
        <end position="183"/>
    </location>
</feature>